<dbReference type="PROSITE" id="PS50835">
    <property type="entry name" value="IG_LIKE"/>
    <property type="match status" value="1"/>
</dbReference>
<evidence type="ECO:0000256" key="2">
    <source>
        <dbReference type="ARBA" id="ARBA00022490"/>
    </source>
</evidence>
<dbReference type="InterPro" id="IPR013098">
    <property type="entry name" value="Ig_I-set"/>
</dbReference>
<dbReference type="FunFam" id="2.60.40.10:FF:000160">
    <property type="entry name" value="Titin a"/>
    <property type="match status" value="1"/>
</dbReference>
<dbReference type="SMART" id="SM00408">
    <property type="entry name" value="IGc2"/>
    <property type="match status" value="1"/>
</dbReference>
<comment type="caution">
    <text evidence="7">The sequence shown here is derived from an EMBL/GenBank/DDBJ whole genome shotgun (WGS) entry which is preliminary data.</text>
</comment>
<dbReference type="InterPro" id="IPR050964">
    <property type="entry name" value="Striated_Muscle_Regulatory"/>
</dbReference>
<organism evidence="7 8">
    <name type="scientific">Cichlidogyrus casuarinus</name>
    <dbReference type="NCBI Taxonomy" id="1844966"/>
    <lineage>
        <taxon>Eukaryota</taxon>
        <taxon>Metazoa</taxon>
        <taxon>Spiralia</taxon>
        <taxon>Lophotrochozoa</taxon>
        <taxon>Platyhelminthes</taxon>
        <taxon>Monogenea</taxon>
        <taxon>Monopisthocotylea</taxon>
        <taxon>Dactylogyridea</taxon>
        <taxon>Ancyrocephalidae</taxon>
        <taxon>Cichlidogyrus</taxon>
    </lineage>
</organism>
<feature type="domain" description="Fibronectin type-III" evidence="6">
    <location>
        <begin position="207"/>
        <end position="305"/>
    </location>
</feature>
<dbReference type="FunFam" id="2.60.40.10:FF:000127">
    <property type="entry name" value="titin isoform X1"/>
    <property type="match status" value="1"/>
</dbReference>
<dbReference type="InterPro" id="IPR007110">
    <property type="entry name" value="Ig-like_dom"/>
</dbReference>
<evidence type="ECO:0000313" key="8">
    <source>
        <dbReference type="Proteomes" id="UP001626550"/>
    </source>
</evidence>
<evidence type="ECO:0000256" key="3">
    <source>
        <dbReference type="ARBA" id="ARBA00022737"/>
    </source>
</evidence>
<dbReference type="PROSITE" id="PS50853">
    <property type="entry name" value="FN3"/>
    <property type="match status" value="3"/>
</dbReference>
<dbReference type="InterPro" id="IPR003599">
    <property type="entry name" value="Ig_sub"/>
</dbReference>
<dbReference type="SUPFAM" id="SSF48726">
    <property type="entry name" value="Immunoglobulin"/>
    <property type="match status" value="2"/>
</dbReference>
<feature type="domain" description="Fibronectin type-III" evidence="6">
    <location>
        <begin position="106"/>
        <end position="204"/>
    </location>
</feature>
<dbReference type="FunFam" id="2.60.40.10:FF:000425">
    <property type="entry name" value="Myosin light chain kinase"/>
    <property type="match status" value="1"/>
</dbReference>
<dbReference type="InterPro" id="IPR036179">
    <property type="entry name" value="Ig-like_dom_sf"/>
</dbReference>
<dbReference type="InterPro" id="IPR013783">
    <property type="entry name" value="Ig-like_fold"/>
</dbReference>
<dbReference type="SMART" id="SM00060">
    <property type="entry name" value="FN3"/>
    <property type="match status" value="3"/>
</dbReference>
<dbReference type="PANTHER" id="PTHR13817">
    <property type="entry name" value="TITIN"/>
    <property type="match status" value="1"/>
</dbReference>
<dbReference type="SMART" id="SM00409">
    <property type="entry name" value="IG"/>
    <property type="match status" value="2"/>
</dbReference>
<dbReference type="SUPFAM" id="SSF49265">
    <property type="entry name" value="Fibronectin type III"/>
    <property type="match status" value="2"/>
</dbReference>
<dbReference type="Pfam" id="PF00041">
    <property type="entry name" value="fn3"/>
    <property type="match status" value="3"/>
</dbReference>
<dbReference type="CDD" id="cd00063">
    <property type="entry name" value="FN3"/>
    <property type="match status" value="3"/>
</dbReference>
<dbReference type="GO" id="GO:0031672">
    <property type="term" value="C:A band"/>
    <property type="evidence" value="ECO:0007669"/>
    <property type="project" value="UniProtKB-ARBA"/>
</dbReference>
<dbReference type="InterPro" id="IPR036116">
    <property type="entry name" value="FN3_sf"/>
</dbReference>
<dbReference type="PRINTS" id="PR00014">
    <property type="entry name" value="FNTYPEIII"/>
</dbReference>
<name>A0ABD2PZJ0_9PLAT</name>
<dbReference type="AlphaFoldDB" id="A0ABD2PZJ0"/>
<evidence type="ECO:0000313" key="7">
    <source>
        <dbReference type="EMBL" id="KAL3312833.1"/>
    </source>
</evidence>
<evidence type="ECO:0000259" key="5">
    <source>
        <dbReference type="PROSITE" id="PS50835"/>
    </source>
</evidence>
<proteinExistence type="predicted"/>
<feature type="domain" description="Fibronectin type-III" evidence="6">
    <location>
        <begin position="324"/>
        <end position="422"/>
    </location>
</feature>
<evidence type="ECO:0000256" key="1">
    <source>
        <dbReference type="ARBA" id="ARBA00004496"/>
    </source>
</evidence>
<keyword evidence="3" id="KW-0677">Repeat</keyword>
<evidence type="ECO:0000259" key="6">
    <source>
        <dbReference type="PROSITE" id="PS50853"/>
    </source>
</evidence>
<feature type="domain" description="Ig-like" evidence="5">
    <location>
        <begin position="427"/>
        <end position="518"/>
    </location>
</feature>
<reference evidence="7 8" key="1">
    <citation type="submission" date="2024-11" db="EMBL/GenBank/DDBJ databases">
        <title>Adaptive evolution of stress response genes in parasites aligns with host niche diversity.</title>
        <authorList>
            <person name="Hahn C."/>
            <person name="Resl P."/>
        </authorList>
    </citation>
    <scope>NUCLEOTIDE SEQUENCE [LARGE SCALE GENOMIC DNA]</scope>
    <source>
        <strain evidence="7">EGGRZ-B1_66</strain>
        <tissue evidence="7">Body</tissue>
    </source>
</reference>
<dbReference type="Gene3D" id="2.60.40.10">
    <property type="entry name" value="Immunoglobulins"/>
    <property type="match status" value="5"/>
</dbReference>
<dbReference type="PANTHER" id="PTHR13817:SF151">
    <property type="entry name" value="TITIN"/>
    <property type="match status" value="1"/>
</dbReference>
<dbReference type="InterPro" id="IPR003598">
    <property type="entry name" value="Ig_sub2"/>
</dbReference>
<dbReference type="InterPro" id="IPR003961">
    <property type="entry name" value="FN3_dom"/>
</dbReference>
<keyword evidence="8" id="KW-1185">Reference proteome</keyword>
<keyword evidence="2" id="KW-0963">Cytoplasm</keyword>
<gene>
    <name evidence="7" type="ORF">Ciccas_008566</name>
</gene>
<dbReference type="EMBL" id="JBJKFK010001535">
    <property type="protein sequence ID" value="KAL3312833.1"/>
    <property type="molecule type" value="Genomic_DNA"/>
</dbReference>
<evidence type="ECO:0008006" key="9">
    <source>
        <dbReference type="Google" id="ProtNLM"/>
    </source>
</evidence>
<dbReference type="FunFam" id="2.60.40.10:FF:000031">
    <property type="entry name" value="Myosin-binding protein C, slow type"/>
    <property type="match status" value="1"/>
</dbReference>
<evidence type="ECO:0000256" key="4">
    <source>
        <dbReference type="ARBA" id="ARBA00023319"/>
    </source>
</evidence>
<comment type="subcellular location">
    <subcellularLocation>
        <location evidence="1">Cytoplasm</location>
    </subcellularLocation>
</comment>
<accession>A0ABD2PZJ0</accession>
<sequence>MVKVQFPTQAPRIDMFAVNKDVRAILGEPFKIKIPFTGSPPTEVTVTKDGVPMKIPNDRFSLEIVDGEVVVTDKMAAKEDTGTYAVTLTNEKGSDTVPVNVDVKCPPSKPEGPLEAFDIKAESVTLKWQPPRDTGGSPVTNYVVEKYDPHTGDWVKVTKFARQPEYEVLGLEEGQNYKFRVSAENEFGVSEPLEMSSSVLVKDPARAPGSPGVVDVTDVDEDSISLQWTKPRDDGGKKILGYVVEYKSATDGEWVKAPIGLVKGTQVTVPGLEKGEKYQFRVSAKTEAGIGEASRPTKATECKSKYSQFNVRPRINEILDKADAPGAIKVEGTKRNSISLSWPKPMRDGGSPVTGYVVEKRLKGATDWEQALGSTRAPHQQNSATIDGLTENAEYEFRVFAVNAAGLSDPSAETGGIKVVDTSTKLPEFITSLAACKANKGENAVFAVEVDGKPPPTVKWFRNGVELHPGSKCKINAPRDGPGKATLELFDLDEADAGEITCVLVNGEGQVSSSTRLDITRQLIICEYGFGSRA</sequence>
<dbReference type="FunFam" id="2.60.40.10:FF:000003">
    <property type="entry name" value="Titin isoform E"/>
    <property type="match status" value="1"/>
</dbReference>
<keyword evidence="4" id="KW-0393">Immunoglobulin domain</keyword>
<dbReference type="Proteomes" id="UP001626550">
    <property type="component" value="Unassembled WGS sequence"/>
</dbReference>
<protein>
    <recommendedName>
        <fullName evidence="9">Titin</fullName>
    </recommendedName>
</protein>
<dbReference type="Pfam" id="PF07679">
    <property type="entry name" value="I-set"/>
    <property type="match status" value="2"/>
</dbReference>